<feature type="transmembrane region" description="Helical" evidence="6">
    <location>
        <begin position="224"/>
        <end position="247"/>
    </location>
</feature>
<evidence type="ECO:0000256" key="6">
    <source>
        <dbReference type="SAM" id="Phobius"/>
    </source>
</evidence>
<dbReference type="GO" id="GO:0055088">
    <property type="term" value="P:lipid homeostasis"/>
    <property type="evidence" value="ECO:0000318"/>
    <property type="project" value="GO_Central"/>
</dbReference>
<comment type="subcellular location">
    <subcellularLocation>
        <location evidence="1">Membrane</location>
        <topology evidence="1">Multi-pass membrane protein</topology>
    </subcellularLocation>
</comment>
<feature type="domain" description="TLC" evidence="7">
    <location>
        <begin position="56"/>
        <end position="258"/>
    </location>
</feature>
<proteinExistence type="predicted"/>
<accession>A0A9J7LK23</accession>
<reference evidence="9" key="2">
    <citation type="submission" date="2025-08" db="UniProtKB">
        <authorList>
            <consortium name="RefSeq"/>
        </authorList>
    </citation>
    <scope>IDENTIFICATION</scope>
    <source>
        <strain evidence="9">S238N-H82</strain>
        <tissue evidence="9">Testes</tissue>
    </source>
</reference>
<reference evidence="8" key="1">
    <citation type="journal article" date="2020" name="Nat. Ecol. Evol.">
        <title>Deeply conserved synteny resolves early events in vertebrate evolution.</title>
        <authorList>
            <person name="Simakov O."/>
            <person name="Marletaz F."/>
            <person name="Yue J.X."/>
            <person name="O'Connell B."/>
            <person name="Jenkins J."/>
            <person name="Brandt A."/>
            <person name="Calef R."/>
            <person name="Tung C.H."/>
            <person name="Huang T.K."/>
            <person name="Schmutz J."/>
            <person name="Satoh N."/>
            <person name="Yu J.K."/>
            <person name="Putnam N.H."/>
            <person name="Green R.E."/>
            <person name="Rokhsar D.S."/>
        </authorList>
    </citation>
    <scope>NUCLEOTIDE SEQUENCE [LARGE SCALE GENOMIC DNA]</scope>
    <source>
        <strain evidence="8">S238N-H82</strain>
    </source>
</reference>
<evidence type="ECO:0000256" key="1">
    <source>
        <dbReference type="ARBA" id="ARBA00004141"/>
    </source>
</evidence>
<protein>
    <submittedName>
        <fullName evidence="9">Protein CLN8-like</fullName>
    </submittedName>
</protein>
<dbReference type="PANTHER" id="PTHR13439">
    <property type="entry name" value="CT120 PROTEIN"/>
    <property type="match status" value="1"/>
</dbReference>
<evidence type="ECO:0000259" key="7">
    <source>
        <dbReference type="PROSITE" id="PS50922"/>
    </source>
</evidence>
<evidence type="ECO:0000313" key="9">
    <source>
        <dbReference type="RefSeq" id="XP_035683967.1"/>
    </source>
</evidence>
<feature type="transmembrane region" description="Helical" evidence="6">
    <location>
        <begin position="23"/>
        <end position="47"/>
    </location>
</feature>
<dbReference type="InterPro" id="IPR006634">
    <property type="entry name" value="TLC-dom"/>
</dbReference>
<keyword evidence="3 6" id="KW-1133">Transmembrane helix</keyword>
<feature type="transmembrane region" description="Helical" evidence="6">
    <location>
        <begin position="103"/>
        <end position="125"/>
    </location>
</feature>
<feature type="transmembrane region" description="Helical" evidence="6">
    <location>
        <begin position="59"/>
        <end position="83"/>
    </location>
</feature>
<dbReference type="Pfam" id="PF03798">
    <property type="entry name" value="TRAM_LAG1_CLN8"/>
    <property type="match status" value="1"/>
</dbReference>
<feature type="transmembrane region" description="Helical" evidence="6">
    <location>
        <begin position="155"/>
        <end position="176"/>
    </location>
</feature>
<dbReference type="KEGG" id="bfo:118420969"/>
<dbReference type="GO" id="GO:0016020">
    <property type="term" value="C:membrane"/>
    <property type="evidence" value="ECO:0007669"/>
    <property type="project" value="UniProtKB-SubCell"/>
</dbReference>
<dbReference type="RefSeq" id="XP_035683967.1">
    <property type="nucleotide sequence ID" value="XM_035828074.1"/>
</dbReference>
<dbReference type="GeneID" id="118420969"/>
<evidence type="ECO:0000313" key="8">
    <source>
        <dbReference type="Proteomes" id="UP000001554"/>
    </source>
</evidence>
<dbReference type="InterPro" id="IPR050846">
    <property type="entry name" value="TLCD"/>
</dbReference>
<dbReference type="PANTHER" id="PTHR13439:SF7">
    <property type="entry name" value="PROTEIN CLN8"/>
    <property type="match status" value="1"/>
</dbReference>
<dbReference type="AlphaFoldDB" id="A0A9J7LK23"/>
<dbReference type="OMA" id="LNPYWIF"/>
<dbReference type="SMART" id="SM00724">
    <property type="entry name" value="TLC"/>
    <property type="match status" value="1"/>
</dbReference>
<dbReference type="GO" id="GO:0005783">
    <property type="term" value="C:endoplasmic reticulum"/>
    <property type="evidence" value="ECO:0000318"/>
    <property type="project" value="GO_Central"/>
</dbReference>
<evidence type="ECO:0000256" key="3">
    <source>
        <dbReference type="ARBA" id="ARBA00022989"/>
    </source>
</evidence>
<gene>
    <name evidence="9" type="primary">LOC118420969</name>
</gene>
<evidence type="ECO:0000256" key="5">
    <source>
        <dbReference type="PROSITE-ProRule" id="PRU00205"/>
    </source>
</evidence>
<organism evidence="8 9">
    <name type="scientific">Branchiostoma floridae</name>
    <name type="common">Florida lancelet</name>
    <name type="synonym">Amphioxus</name>
    <dbReference type="NCBI Taxonomy" id="7739"/>
    <lineage>
        <taxon>Eukaryota</taxon>
        <taxon>Metazoa</taxon>
        <taxon>Chordata</taxon>
        <taxon>Cephalochordata</taxon>
        <taxon>Leptocardii</taxon>
        <taxon>Amphioxiformes</taxon>
        <taxon>Branchiostomatidae</taxon>
        <taxon>Branchiostoma</taxon>
    </lineage>
</organism>
<keyword evidence="4 5" id="KW-0472">Membrane</keyword>
<keyword evidence="2 5" id="KW-0812">Transmembrane</keyword>
<dbReference type="PROSITE" id="PS50922">
    <property type="entry name" value="TLC"/>
    <property type="match status" value="1"/>
</dbReference>
<sequence>MGLVEAIHPVLGTIEYRQPMSKLVFIGGSLLFFTLVFVVCGLVSYGIKTYRNLRSREKVFWNLAVVRALYGVFCTVMGSWAIWWDEVAIKDVVHATTPTGYVTIYVTVGFFLFETIASTTSDLLFGKFNPLLNAHHFVSLLGHSLVAYYECFHYLGVSGLILEMSTPFSALCWMLLKCGLAESFMWKLNQVVLIHTFHLRSVVECFLWVQTYKNWTNMWNEMPFPLLAVFLGGLFMFSLVMTPYWCYKKTAQLFNPIDWNFNDSKRKGNTNGYTVDIHNGDGRNKKSK</sequence>
<name>A0A9J7LK23_BRAFL</name>
<evidence type="ECO:0000256" key="4">
    <source>
        <dbReference type="ARBA" id="ARBA00023136"/>
    </source>
</evidence>
<keyword evidence="8" id="KW-1185">Reference proteome</keyword>
<dbReference type="OrthoDB" id="10052906at2759"/>
<evidence type="ECO:0000256" key="2">
    <source>
        <dbReference type="ARBA" id="ARBA00022692"/>
    </source>
</evidence>
<dbReference type="Proteomes" id="UP000001554">
    <property type="component" value="Chromosome 8"/>
</dbReference>